<dbReference type="CDD" id="cd00164">
    <property type="entry name" value="S1_like"/>
    <property type="match status" value="1"/>
</dbReference>
<dbReference type="Pfam" id="PF00575">
    <property type="entry name" value="S1"/>
    <property type="match status" value="2"/>
</dbReference>
<dbReference type="Gene3D" id="2.40.50.140">
    <property type="entry name" value="Nucleic acid-binding proteins"/>
    <property type="match status" value="2"/>
</dbReference>
<keyword evidence="2" id="KW-0689">Ribosomal protein</keyword>
<feature type="domain" description="S1 motif" evidence="1">
    <location>
        <begin position="113"/>
        <end position="177"/>
    </location>
</feature>
<dbReference type="SMART" id="SM00316">
    <property type="entry name" value="S1"/>
    <property type="match status" value="3"/>
</dbReference>
<dbReference type="InterPro" id="IPR012340">
    <property type="entry name" value="NA-bd_OB-fold"/>
</dbReference>
<reference evidence="3" key="1">
    <citation type="journal article" date="2017" name="BMC Genomics">
        <title>Complete chloroplast genome of Gracilaria firma (Gracilariaceae, Rhodophyta), with discussion on the use of chloroplast phylogenomics in the subclass Rhodymeniophycidae.</title>
        <authorList>
            <person name="Ng P.K."/>
            <person name="Lin S.M."/>
            <person name="Lim P.E."/>
            <person name="Liu L.C."/>
            <person name="Chen C.M."/>
            <person name="Pai T.W."/>
        </authorList>
    </citation>
    <scope>NUCLEOTIDE SEQUENCE [LARGE SCALE GENOMIC DNA]</scope>
</reference>
<dbReference type="Proteomes" id="UP000307987">
    <property type="component" value="Plastid JFC0032_plastid"/>
</dbReference>
<sequence>MNKKDYKHNSFANILQKYRYNINSGDIIAGTVIHKESFGFLVNIGTEVAGYLPQEEIKIKSNTNDNENYLFLINTTREFFLMAKNTNNKQPILSIKRLEYIRAWKRIKQMYIEDIMVNLKIEYFNKGGIITYLENIQGFIPKSQIEIKVEKFREINYIHCKIFSINEQRNQLILSNRSAVFLLCKHKFKLGELSYGKIIMTKPYGMFLNIYGIKALLHKSEIKLNQNKDIESIFKIGKLIKVKIIHINNKRGQLSVSQRNLKYDHINKI</sequence>
<evidence type="ECO:0000259" key="1">
    <source>
        <dbReference type="PROSITE" id="PS50126"/>
    </source>
</evidence>
<evidence type="ECO:0000313" key="2">
    <source>
        <dbReference type="EMBL" id="CRF40209.1"/>
    </source>
</evidence>
<dbReference type="SUPFAM" id="SSF50249">
    <property type="entry name" value="Nucleic acid-binding proteins"/>
    <property type="match status" value="3"/>
</dbReference>
<geneLocation type="plastid" evidence="2"/>
<dbReference type="PROSITE" id="PS50126">
    <property type="entry name" value="S1"/>
    <property type="match status" value="3"/>
</dbReference>
<dbReference type="InterPro" id="IPR003029">
    <property type="entry name" value="S1_domain"/>
</dbReference>
<proteinExistence type="predicted"/>
<protein>
    <submittedName>
        <fullName evidence="2">Ribosomal protein S1</fullName>
    </submittedName>
</protein>
<accession>A0A0G4KBV9</accession>
<evidence type="ECO:0000313" key="3">
    <source>
        <dbReference type="Proteomes" id="UP000307987"/>
    </source>
</evidence>
<dbReference type="PANTHER" id="PTHR47559">
    <property type="entry name" value="OS03G0844900 PROTEIN"/>
    <property type="match status" value="1"/>
</dbReference>
<dbReference type="EMBL" id="LN833431">
    <property type="protein sequence ID" value="CRF40209.1"/>
    <property type="molecule type" value="Genomic_DNA"/>
</dbReference>
<keyword evidence="2" id="KW-0687">Ribonucleoprotein</keyword>
<feature type="domain" description="S1 motif" evidence="1">
    <location>
        <begin position="191"/>
        <end position="259"/>
    </location>
</feature>
<dbReference type="GO" id="GO:0003676">
    <property type="term" value="F:nucleic acid binding"/>
    <property type="evidence" value="ECO:0007669"/>
    <property type="project" value="InterPro"/>
</dbReference>
<dbReference type="PANTHER" id="PTHR47559:SF1">
    <property type="entry name" value="OS03G0844900 PROTEIN"/>
    <property type="match status" value="1"/>
</dbReference>
<gene>
    <name evidence="2" type="primary">rps1</name>
</gene>
<dbReference type="AlphaFoldDB" id="A0A0G4KBV9"/>
<name>A0A0G4KBV9_9FLOR</name>
<dbReference type="GO" id="GO:0005840">
    <property type="term" value="C:ribosome"/>
    <property type="evidence" value="ECO:0007669"/>
    <property type="project" value="UniProtKB-KW"/>
</dbReference>
<organism evidence="2 3">
    <name type="scientific">Laurencia snackeyi</name>
    <dbReference type="NCBI Taxonomy" id="1858662"/>
    <lineage>
        <taxon>Eukaryota</taxon>
        <taxon>Rhodophyta</taxon>
        <taxon>Florideophyceae</taxon>
        <taxon>Rhodymeniophycidae</taxon>
        <taxon>Ceramiales</taxon>
        <taxon>Rhodomelaceae</taxon>
        <taxon>Laurencieae</taxon>
        <taxon>Laurencia</taxon>
    </lineage>
</organism>
<keyword evidence="2" id="KW-0934">Plastid</keyword>
<dbReference type="InterPro" id="IPR052757">
    <property type="entry name" value="Ribosomal_protein_S1"/>
</dbReference>
<feature type="domain" description="S1 motif" evidence="1">
    <location>
        <begin position="25"/>
        <end position="96"/>
    </location>
</feature>